<dbReference type="eggNOG" id="ENOG50327K9">
    <property type="taxonomic scope" value="Bacteria"/>
</dbReference>
<dbReference type="Proteomes" id="UP000030905">
    <property type="component" value="Chromosome"/>
</dbReference>
<evidence type="ECO:0000313" key="5">
    <source>
        <dbReference type="Proteomes" id="UP000030905"/>
    </source>
</evidence>
<accession>A0A0H3J769</accession>
<proteinExistence type="predicted"/>
<dbReference type="RefSeq" id="WP_003446792.1">
    <property type="nucleotide sequence ID" value="NZ_ANZB01000012.1"/>
</dbReference>
<protein>
    <submittedName>
        <fullName evidence="2">Uncharacterized protein</fullName>
    </submittedName>
</protein>
<gene>
    <name evidence="2" type="ORF">CLPA_c32530</name>
    <name evidence="3" type="ORF">CP6013_03926</name>
</gene>
<feature type="region of interest" description="Disordered" evidence="1">
    <location>
        <begin position="1"/>
        <end position="31"/>
    </location>
</feature>
<evidence type="ECO:0000256" key="1">
    <source>
        <dbReference type="SAM" id="MobiDB-lite"/>
    </source>
</evidence>
<name>A0A0H3J769_CLOPA</name>
<reference evidence="2 5" key="1">
    <citation type="journal article" date="2015" name="Genome Announc.">
        <title>Complete Genome Sequence of the Nitrogen-Fixing and Solvent-Producing Clostridium pasteurianum DSM 525.</title>
        <authorList>
            <person name="Poehlein A."/>
            <person name="Grosse-Honebrink A."/>
            <person name="Zhang Y."/>
            <person name="Minton N.P."/>
            <person name="Daniel R."/>
        </authorList>
    </citation>
    <scope>NUCLEOTIDE SEQUENCE [LARGE SCALE GENOMIC DNA]</scope>
    <source>
        <strain evidence="2">DSM 525</strain>
        <strain evidence="5">DSM 525 / ATCC 6013</strain>
    </source>
</reference>
<evidence type="ECO:0000313" key="2">
    <source>
        <dbReference type="EMBL" id="AJA53307.1"/>
    </source>
</evidence>
<dbReference type="PATRIC" id="fig|1262449.3.peg.3143"/>
<dbReference type="EMBL" id="JPGY02000001">
    <property type="protein sequence ID" value="KRU14667.1"/>
    <property type="molecule type" value="Genomic_DNA"/>
</dbReference>
<feature type="compositionally biased region" description="Low complexity" evidence="1">
    <location>
        <begin position="8"/>
        <end position="30"/>
    </location>
</feature>
<dbReference type="KEGG" id="cpat:CLPA_c32530"/>
<dbReference type="Proteomes" id="UP000028042">
    <property type="component" value="Unassembled WGS sequence"/>
</dbReference>
<organism evidence="2 5">
    <name type="scientific">Clostridium pasteurianum DSM 525 = ATCC 6013</name>
    <dbReference type="NCBI Taxonomy" id="1262449"/>
    <lineage>
        <taxon>Bacteria</taxon>
        <taxon>Bacillati</taxon>
        <taxon>Bacillota</taxon>
        <taxon>Clostridia</taxon>
        <taxon>Eubacteriales</taxon>
        <taxon>Clostridiaceae</taxon>
        <taxon>Clostridium</taxon>
    </lineage>
</organism>
<reference evidence="3" key="2">
    <citation type="submission" date="2015-10" db="EMBL/GenBank/DDBJ databases">
        <title>Improved Draft Genome Sequence of Clostridium pasteurianum Strain ATCC 6013 (DSM 525) Using a Hybrid Next-Generation Sequencing Approach.</title>
        <authorList>
            <person name="Pyne M.E."/>
            <person name="Utturkar S.M."/>
            <person name="Brown S.D."/>
            <person name="Moo-Young M."/>
            <person name="Chung D.A."/>
            <person name="Chou P.C."/>
        </authorList>
    </citation>
    <scope>NUCLEOTIDE SEQUENCE</scope>
    <source>
        <strain evidence="3">ATCC 6013</strain>
    </source>
</reference>
<keyword evidence="5" id="KW-1185">Reference proteome</keyword>
<sequence length="196" mass="21935">MPIESIDSNNNYTVNTNSNIKSTSNSDSNKASAFNDKLNEIISKDDNPSIAKILNEINNETDPVDREEDMILFNDVKHMIRKASGNVNLKMIKEGTITFPSATAPGYVRKAYRKALEKLPESQRGHITLGLALEYNTFIDSAKNGNAKVNSSLSVYENFMNYIEKAINSNPDFLGSGSSQHIRILFNNFQSNLQMY</sequence>
<dbReference type="KEGG" id="cpae:CPAST_c32530"/>
<dbReference type="GeneID" id="93075359"/>
<dbReference type="EMBL" id="CP009268">
    <property type="protein sequence ID" value="AJA53307.1"/>
    <property type="molecule type" value="Genomic_DNA"/>
</dbReference>
<evidence type="ECO:0000313" key="3">
    <source>
        <dbReference type="EMBL" id="KRU14667.1"/>
    </source>
</evidence>
<evidence type="ECO:0000313" key="4">
    <source>
        <dbReference type="Proteomes" id="UP000028042"/>
    </source>
</evidence>
<reference evidence="3 4" key="3">
    <citation type="journal article" name="Genome Announc.">
        <title>Improved Draft Genome Sequence of Clostridium pasteurianum Strain ATCC 6013 (DSM 525) Using a Hybrid Next-Generation Sequencing Approach.</title>
        <authorList>
            <person name="Pyne M.E."/>
            <person name="Utturkar S."/>
            <person name="Brown S.D."/>
            <person name="Moo-Young M."/>
            <person name="Chung D.A."/>
            <person name="Chou C.P."/>
        </authorList>
    </citation>
    <scope>NUCLEOTIDE SEQUENCE [LARGE SCALE GENOMIC DNA]</scope>
    <source>
        <strain evidence="3 4">ATCC 6013</strain>
    </source>
</reference>
<dbReference type="AlphaFoldDB" id="A0A0H3J769"/>